<reference evidence="1" key="2">
    <citation type="submission" date="2020-09" db="EMBL/GenBank/DDBJ databases">
        <authorList>
            <person name="Sun Q."/>
            <person name="Ohkuma M."/>
        </authorList>
    </citation>
    <scope>NUCLEOTIDE SEQUENCE</scope>
    <source>
        <strain evidence="1">JCM 4956</strain>
    </source>
</reference>
<accession>A0A918NVD9</accession>
<dbReference type="Proteomes" id="UP000645555">
    <property type="component" value="Unassembled WGS sequence"/>
</dbReference>
<evidence type="ECO:0000313" key="1">
    <source>
        <dbReference type="EMBL" id="GGX98809.1"/>
    </source>
</evidence>
<sequence length="53" mass="5662">MRVLRAELGAGLSEVKILLREVLAGAHSGTMPEMQFLASKLRESGVDAVAVRP</sequence>
<evidence type="ECO:0000313" key="2">
    <source>
        <dbReference type="Proteomes" id="UP000645555"/>
    </source>
</evidence>
<name>A0A918NVD9_9ACTN</name>
<organism evidence="1 2">
    <name type="scientific">Streptomyces fructofermentans</name>
    <dbReference type="NCBI Taxonomy" id="152141"/>
    <lineage>
        <taxon>Bacteria</taxon>
        <taxon>Bacillati</taxon>
        <taxon>Actinomycetota</taxon>
        <taxon>Actinomycetes</taxon>
        <taxon>Kitasatosporales</taxon>
        <taxon>Streptomycetaceae</taxon>
        <taxon>Streptomyces</taxon>
    </lineage>
</organism>
<comment type="caution">
    <text evidence="1">The sequence shown here is derived from an EMBL/GenBank/DDBJ whole genome shotgun (WGS) entry which is preliminary data.</text>
</comment>
<proteinExistence type="predicted"/>
<gene>
    <name evidence="1" type="ORF">GCM10010515_76240</name>
</gene>
<keyword evidence="2" id="KW-1185">Reference proteome</keyword>
<dbReference type="AlphaFoldDB" id="A0A918NVD9"/>
<dbReference type="EMBL" id="BMWD01000056">
    <property type="protein sequence ID" value="GGX98809.1"/>
    <property type="molecule type" value="Genomic_DNA"/>
</dbReference>
<reference evidence="1" key="1">
    <citation type="journal article" date="2014" name="Int. J. Syst. Evol. Microbiol.">
        <title>Complete genome sequence of Corynebacterium casei LMG S-19264T (=DSM 44701T), isolated from a smear-ripened cheese.</title>
        <authorList>
            <consortium name="US DOE Joint Genome Institute (JGI-PGF)"/>
            <person name="Walter F."/>
            <person name="Albersmeier A."/>
            <person name="Kalinowski J."/>
            <person name="Ruckert C."/>
        </authorList>
    </citation>
    <scope>NUCLEOTIDE SEQUENCE</scope>
    <source>
        <strain evidence="1">JCM 4956</strain>
    </source>
</reference>
<protein>
    <submittedName>
        <fullName evidence="1">Uncharacterized protein</fullName>
    </submittedName>
</protein>